<dbReference type="PROSITE" id="PS51005">
    <property type="entry name" value="NAC"/>
    <property type="match status" value="1"/>
</dbReference>
<dbReference type="Gramene" id="EFJ22540">
    <property type="protein sequence ID" value="EFJ22540"/>
    <property type="gene ID" value="SELMODRAFT_104940"/>
</dbReference>
<feature type="region of interest" description="Disordered" evidence="5">
    <location>
        <begin position="106"/>
        <end position="133"/>
    </location>
</feature>
<dbReference type="GO" id="GO:0005634">
    <property type="term" value="C:nucleus"/>
    <property type="evidence" value="ECO:0007669"/>
    <property type="project" value="UniProtKB-ARBA"/>
</dbReference>
<organism evidence="8">
    <name type="scientific">Selaginella moellendorffii</name>
    <name type="common">Spikemoss</name>
    <dbReference type="NCBI Taxonomy" id="88036"/>
    <lineage>
        <taxon>Eukaryota</taxon>
        <taxon>Viridiplantae</taxon>
        <taxon>Streptophyta</taxon>
        <taxon>Embryophyta</taxon>
        <taxon>Tracheophyta</taxon>
        <taxon>Lycopodiopsida</taxon>
        <taxon>Selaginellales</taxon>
        <taxon>Selaginellaceae</taxon>
        <taxon>Selaginella</taxon>
    </lineage>
</organism>
<dbReference type="PANTHER" id="PTHR31744:SF92">
    <property type="entry name" value="NAC DOMAIN-CONTAINING PROTEIN 87"/>
    <property type="match status" value="1"/>
</dbReference>
<dbReference type="InParanoid" id="D8RZ33"/>
<keyword evidence="8" id="KW-1185">Reference proteome</keyword>
<keyword evidence="2" id="KW-0238">DNA-binding</keyword>
<sequence length="190" mass="21841">MVVQQQQQQQGSNRSRPPPNIWLPPGFRFHPTDNELITFYLVKKVVNTKFAAHAIAEVDLNKFEPWDLPEKANMGEKEWYFFSLRDRKYPTGMRTNRATEAGYWKATGKDRDVRGGGGSNVNNSNSNGPGTSLVGMKKTLVFYRGRAPRGEKTNWVMHEYRLEGKTAYLYGSRAAKVSNFSRQYLMLCFF</sequence>
<proteinExistence type="predicted"/>
<evidence type="ECO:0000259" key="6">
    <source>
        <dbReference type="PROSITE" id="PS51005"/>
    </source>
</evidence>
<evidence type="ECO:0000256" key="3">
    <source>
        <dbReference type="ARBA" id="ARBA00023163"/>
    </source>
</evidence>
<evidence type="ECO:0000256" key="1">
    <source>
        <dbReference type="ARBA" id="ARBA00023015"/>
    </source>
</evidence>
<dbReference type="SUPFAM" id="SSF101941">
    <property type="entry name" value="NAC domain"/>
    <property type="match status" value="1"/>
</dbReference>
<dbReference type="InterPro" id="IPR036093">
    <property type="entry name" value="NAC_dom_sf"/>
</dbReference>
<feature type="region of interest" description="Disordered" evidence="5">
    <location>
        <begin position="1"/>
        <end position="21"/>
    </location>
</feature>
<keyword evidence="4" id="KW-0539">Nucleus</keyword>
<evidence type="ECO:0000256" key="4">
    <source>
        <dbReference type="ARBA" id="ARBA00023242"/>
    </source>
</evidence>
<dbReference type="AlphaFoldDB" id="D8RZ33"/>
<dbReference type="EMBL" id="GL377595">
    <property type="protein sequence ID" value="EFJ22540.1"/>
    <property type="molecule type" value="Genomic_DNA"/>
</dbReference>
<dbReference type="InterPro" id="IPR003441">
    <property type="entry name" value="NAC-dom"/>
</dbReference>
<dbReference type="KEGG" id="smo:SELMODRAFT_104940"/>
<evidence type="ECO:0000313" key="8">
    <source>
        <dbReference type="Proteomes" id="UP000001514"/>
    </source>
</evidence>
<dbReference type="OMA" id="YMSENEC"/>
<dbReference type="PANTHER" id="PTHR31744">
    <property type="entry name" value="PROTEIN CUP-SHAPED COTYLEDON 2-RELATED"/>
    <property type="match status" value="1"/>
</dbReference>
<accession>D8RZ33</accession>
<dbReference type="Proteomes" id="UP000001514">
    <property type="component" value="Unassembled WGS sequence"/>
</dbReference>
<protein>
    <submittedName>
        <fullName evidence="7">Uncharacterized protein NAM1-1</fullName>
    </submittedName>
</protein>
<evidence type="ECO:0000256" key="5">
    <source>
        <dbReference type="SAM" id="MobiDB-lite"/>
    </source>
</evidence>
<dbReference type="FunFam" id="2.170.150.80:FF:000006">
    <property type="entry name" value="NAC domain-containing protein 100-like"/>
    <property type="match status" value="1"/>
</dbReference>
<feature type="compositionally biased region" description="Low complexity" evidence="5">
    <location>
        <begin position="1"/>
        <end position="10"/>
    </location>
</feature>
<keyword evidence="3" id="KW-0804">Transcription</keyword>
<dbReference type="eggNOG" id="ENOG502QSC9">
    <property type="taxonomic scope" value="Eukaryota"/>
</dbReference>
<dbReference type="FunCoup" id="D8RZ33">
    <property type="interactions" value="473"/>
</dbReference>
<keyword evidence="1" id="KW-0805">Transcription regulation</keyword>
<name>D8RZ33_SELML</name>
<reference evidence="7 8" key="1">
    <citation type="journal article" date="2011" name="Science">
        <title>The Selaginella genome identifies genetic changes associated with the evolution of vascular plants.</title>
        <authorList>
            <person name="Banks J.A."/>
            <person name="Nishiyama T."/>
            <person name="Hasebe M."/>
            <person name="Bowman J.L."/>
            <person name="Gribskov M."/>
            <person name="dePamphilis C."/>
            <person name="Albert V.A."/>
            <person name="Aono N."/>
            <person name="Aoyama T."/>
            <person name="Ambrose B.A."/>
            <person name="Ashton N.W."/>
            <person name="Axtell M.J."/>
            <person name="Barker E."/>
            <person name="Barker M.S."/>
            <person name="Bennetzen J.L."/>
            <person name="Bonawitz N.D."/>
            <person name="Chapple C."/>
            <person name="Cheng C."/>
            <person name="Correa L.G."/>
            <person name="Dacre M."/>
            <person name="DeBarry J."/>
            <person name="Dreyer I."/>
            <person name="Elias M."/>
            <person name="Engstrom E.M."/>
            <person name="Estelle M."/>
            <person name="Feng L."/>
            <person name="Finet C."/>
            <person name="Floyd S.K."/>
            <person name="Frommer W.B."/>
            <person name="Fujita T."/>
            <person name="Gramzow L."/>
            <person name="Gutensohn M."/>
            <person name="Harholt J."/>
            <person name="Hattori M."/>
            <person name="Heyl A."/>
            <person name="Hirai T."/>
            <person name="Hiwatashi Y."/>
            <person name="Ishikawa M."/>
            <person name="Iwata M."/>
            <person name="Karol K.G."/>
            <person name="Koehler B."/>
            <person name="Kolukisaoglu U."/>
            <person name="Kubo M."/>
            <person name="Kurata T."/>
            <person name="Lalonde S."/>
            <person name="Li K."/>
            <person name="Li Y."/>
            <person name="Litt A."/>
            <person name="Lyons E."/>
            <person name="Manning G."/>
            <person name="Maruyama T."/>
            <person name="Michael T.P."/>
            <person name="Mikami K."/>
            <person name="Miyazaki S."/>
            <person name="Morinaga S."/>
            <person name="Murata T."/>
            <person name="Mueller-Roeber B."/>
            <person name="Nelson D.R."/>
            <person name="Obara M."/>
            <person name="Oguri Y."/>
            <person name="Olmstead R.G."/>
            <person name="Onodera N."/>
            <person name="Petersen B.L."/>
            <person name="Pils B."/>
            <person name="Prigge M."/>
            <person name="Rensing S.A."/>
            <person name="Riano-Pachon D.M."/>
            <person name="Roberts A.W."/>
            <person name="Sato Y."/>
            <person name="Scheller H.V."/>
            <person name="Schulz B."/>
            <person name="Schulz C."/>
            <person name="Shakirov E.V."/>
            <person name="Shibagaki N."/>
            <person name="Shinohara N."/>
            <person name="Shippen D.E."/>
            <person name="Soerensen I."/>
            <person name="Sotooka R."/>
            <person name="Sugimoto N."/>
            <person name="Sugita M."/>
            <person name="Sumikawa N."/>
            <person name="Tanurdzic M."/>
            <person name="Theissen G."/>
            <person name="Ulvskov P."/>
            <person name="Wakazuki S."/>
            <person name="Weng J.K."/>
            <person name="Willats W.W."/>
            <person name="Wipf D."/>
            <person name="Wolf P.G."/>
            <person name="Yang L."/>
            <person name="Zimmer A.D."/>
            <person name="Zhu Q."/>
            <person name="Mitros T."/>
            <person name="Hellsten U."/>
            <person name="Loque D."/>
            <person name="Otillar R."/>
            <person name="Salamov A."/>
            <person name="Schmutz J."/>
            <person name="Shapiro H."/>
            <person name="Lindquist E."/>
            <person name="Lucas S."/>
            <person name="Rokhsar D."/>
            <person name="Grigoriev I.V."/>
        </authorList>
    </citation>
    <scope>NUCLEOTIDE SEQUENCE [LARGE SCALE GENOMIC DNA]</scope>
</reference>
<dbReference type="HOGENOM" id="CLU_035664_11_2_1"/>
<evidence type="ECO:0000313" key="7">
    <source>
        <dbReference type="EMBL" id="EFJ22540.1"/>
    </source>
</evidence>
<evidence type="ECO:0000256" key="2">
    <source>
        <dbReference type="ARBA" id="ARBA00023125"/>
    </source>
</evidence>
<dbReference type="Pfam" id="PF02365">
    <property type="entry name" value="NAM"/>
    <property type="match status" value="1"/>
</dbReference>
<dbReference type="GO" id="GO:0003677">
    <property type="term" value="F:DNA binding"/>
    <property type="evidence" value="ECO:0007669"/>
    <property type="project" value="UniProtKB-KW"/>
</dbReference>
<feature type="domain" description="NAC" evidence="6">
    <location>
        <begin position="23"/>
        <end position="190"/>
    </location>
</feature>
<gene>
    <name evidence="7" type="primary">NAM1-1</name>
    <name evidence="7" type="ORF">SELMODRAFT_104940</name>
</gene>
<dbReference type="Gene3D" id="2.170.150.80">
    <property type="entry name" value="NAC domain"/>
    <property type="match status" value="1"/>
</dbReference>
<dbReference type="GO" id="GO:0006355">
    <property type="term" value="P:regulation of DNA-templated transcription"/>
    <property type="evidence" value="ECO:0007669"/>
    <property type="project" value="InterPro"/>
</dbReference>
<dbReference type="GeneID" id="9646583"/>